<dbReference type="AlphaFoldDB" id="G0UXL4"/>
<dbReference type="EMBL" id="HE575323">
    <property type="protein sequence ID" value="CCC94131.1"/>
    <property type="molecule type" value="Genomic_DNA"/>
</dbReference>
<evidence type="ECO:0000256" key="2">
    <source>
        <dbReference type="ARBA" id="ARBA00022679"/>
    </source>
</evidence>
<dbReference type="GO" id="GO:0019706">
    <property type="term" value="F:protein-cysteine S-palmitoyltransferase activity"/>
    <property type="evidence" value="ECO:0007669"/>
    <property type="project" value="UniProtKB-EC"/>
</dbReference>
<comment type="similarity">
    <text evidence="7">Belongs to the DHHC palmitoyltransferase family.</text>
</comment>
<organism evidence="9">
    <name type="scientific">Trypanosoma congolense (strain IL3000)</name>
    <dbReference type="NCBI Taxonomy" id="1068625"/>
    <lineage>
        <taxon>Eukaryota</taxon>
        <taxon>Discoba</taxon>
        <taxon>Euglenozoa</taxon>
        <taxon>Kinetoplastea</taxon>
        <taxon>Metakinetoplastina</taxon>
        <taxon>Trypanosomatida</taxon>
        <taxon>Trypanosomatidae</taxon>
        <taxon>Trypanosoma</taxon>
        <taxon>Nannomonas</taxon>
    </lineage>
</organism>
<keyword evidence="2 7" id="KW-0808">Transferase</keyword>
<accession>G0UXL4</accession>
<dbReference type="VEuPathDB" id="TriTrypDB:TcIL3000_10_9080"/>
<evidence type="ECO:0000256" key="6">
    <source>
        <dbReference type="ARBA" id="ARBA00023315"/>
    </source>
</evidence>
<dbReference type="PANTHER" id="PTHR12246">
    <property type="entry name" value="PALMITOYLTRANSFERASE ZDHHC16"/>
    <property type="match status" value="1"/>
</dbReference>
<dbReference type="InterPro" id="IPR001594">
    <property type="entry name" value="Palmitoyltrfase_DHHC"/>
</dbReference>
<comment type="catalytic activity">
    <reaction evidence="7">
        <text>L-cysteinyl-[protein] + hexadecanoyl-CoA = S-hexadecanoyl-L-cysteinyl-[protein] + CoA</text>
        <dbReference type="Rhea" id="RHEA:36683"/>
        <dbReference type="Rhea" id="RHEA-COMP:10131"/>
        <dbReference type="Rhea" id="RHEA-COMP:11032"/>
        <dbReference type="ChEBI" id="CHEBI:29950"/>
        <dbReference type="ChEBI" id="CHEBI:57287"/>
        <dbReference type="ChEBI" id="CHEBI:57379"/>
        <dbReference type="ChEBI" id="CHEBI:74151"/>
        <dbReference type="EC" id="2.3.1.225"/>
    </reaction>
</comment>
<dbReference type="EC" id="2.3.1.225" evidence="7"/>
<feature type="transmembrane region" description="Helical" evidence="7">
    <location>
        <begin position="259"/>
        <end position="280"/>
    </location>
</feature>
<dbReference type="GO" id="GO:0016020">
    <property type="term" value="C:membrane"/>
    <property type="evidence" value="ECO:0007669"/>
    <property type="project" value="UniProtKB-SubCell"/>
</dbReference>
<keyword evidence="6 7" id="KW-0012">Acyltransferase</keyword>
<gene>
    <name evidence="9" type="ORF">TCIL3000_10_9080</name>
</gene>
<keyword evidence="5 7" id="KW-0472">Membrane</keyword>
<sequence>MCHGCRSFEFVIIAILFFITSYSSCSFYVFIFPKVLTALKQTFLQPFQRGVVQPTSASPLHLGQLFTVPTRDWVLFGISALLFILTIWAYVAAAVTDAGRVPIAYQHSAPRSAALALRVSGALHLCPVCNNYKPQRAHHCSRCRRCVLKYDHHCPWLGRCIGFFNYKLYLLVISYTFIFTLWVSTLLMLAYGSFFIQHYEIVNGDFRHRRNELSFQSDRCWVNQATPGRPTLYAHDMSGRSQNITELGFFEDLGACPPFLGVHVCFLETFIFLVLSASLLKKHWRLARHNMTTLDLVIRQSQMDQGNCAFPPMNAFDIGVKGNLHQIFGDGDENGEHVYSYFLVRWLLRLLPLPAYPKQERLRFVFPVDNEYDASVKGDGALGVLRGMHSVPNYGTLPSIKERDGFDSSAVGRQCGAENVYFLTQLSSHVGSFLGQSFPSRISLPRDAVV</sequence>
<evidence type="ECO:0000313" key="9">
    <source>
        <dbReference type="EMBL" id="CCC94131.1"/>
    </source>
</evidence>
<comment type="domain">
    <text evidence="7">The DHHC domain is required for palmitoyltransferase activity.</text>
</comment>
<evidence type="ECO:0000259" key="8">
    <source>
        <dbReference type="Pfam" id="PF01529"/>
    </source>
</evidence>
<keyword evidence="4 7" id="KW-1133">Transmembrane helix</keyword>
<reference evidence="9" key="1">
    <citation type="journal article" date="2012" name="Proc. Natl. Acad. Sci. U.S.A.">
        <title>Antigenic diversity is generated by distinct evolutionary mechanisms in African trypanosome species.</title>
        <authorList>
            <person name="Jackson A.P."/>
            <person name="Berry A."/>
            <person name="Aslett M."/>
            <person name="Allison H.C."/>
            <person name="Burton P."/>
            <person name="Vavrova-Anderson J."/>
            <person name="Brown R."/>
            <person name="Browne H."/>
            <person name="Corton N."/>
            <person name="Hauser H."/>
            <person name="Gamble J."/>
            <person name="Gilderthorp R."/>
            <person name="Marcello L."/>
            <person name="McQuillan J."/>
            <person name="Otto T.D."/>
            <person name="Quail M.A."/>
            <person name="Sanders M.J."/>
            <person name="van Tonder A."/>
            <person name="Ginger M.L."/>
            <person name="Field M.C."/>
            <person name="Barry J.D."/>
            <person name="Hertz-Fowler C."/>
            <person name="Berriman M."/>
        </authorList>
    </citation>
    <scope>NUCLEOTIDE SEQUENCE</scope>
    <source>
        <strain evidence="9">IL3000</strain>
    </source>
</reference>
<evidence type="ECO:0000256" key="7">
    <source>
        <dbReference type="RuleBase" id="RU079119"/>
    </source>
</evidence>
<feature type="transmembrane region" description="Helical" evidence="7">
    <location>
        <begin position="7"/>
        <end position="31"/>
    </location>
</feature>
<evidence type="ECO:0000256" key="3">
    <source>
        <dbReference type="ARBA" id="ARBA00022692"/>
    </source>
</evidence>
<dbReference type="Pfam" id="PF01529">
    <property type="entry name" value="DHHC"/>
    <property type="match status" value="1"/>
</dbReference>
<keyword evidence="3 7" id="KW-0812">Transmembrane</keyword>
<dbReference type="PROSITE" id="PS50216">
    <property type="entry name" value="DHHC"/>
    <property type="match status" value="1"/>
</dbReference>
<comment type="subcellular location">
    <subcellularLocation>
        <location evidence="1">Membrane</location>
        <topology evidence="1">Multi-pass membrane protein</topology>
    </subcellularLocation>
</comment>
<evidence type="ECO:0000256" key="1">
    <source>
        <dbReference type="ARBA" id="ARBA00004141"/>
    </source>
</evidence>
<feature type="transmembrane region" description="Helical" evidence="7">
    <location>
        <begin position="168"/>
        <end position="191"/>
    </location>
</feature>
<name>G0UXL4_TRYCI</name>
<feature type="domain" description="Palmitoyltransferase DHHC" evidence="8">
    <location>
        <begin position="123"/>
        <end position="295"/>
    </location>
</feature>
<feature type="transmembrane region" description="Helical" evidence="7">
    <location>
        <begin position="73"/>
        <end position="95"/>
    </location>
</feature>
<evidence type="ECO:0000256" key="4">
    <source>
        <dbReference type="ARBA" id="ARBA00022989"/>
    </source>
</evidence>
<dbReference type="InterPro" id="IPR039859">
    <property type="entry name" value="PFA4/ZDH16/20/ERF2-like"/>
</dbReference>
<protein>
    <recommendedName>
        <fullName evidence="7">Palmitoyltransferase</fullName>
        <ecNumber evidence="7">2.3.1.225</ecNumber>
    </recommendedName>
</protein>
<evidence type="ECO:0000256" key="5">
    <source>
        <dbReference type="ARBA" id="ARBA00023136"/>
    </source>
</evidence>
<proteinExistence type="inferred from homology"/>